<reference evidence="2" key="1">
    <citation type="submission" date="2020-02" db="EMBL/GenBank/DDBJ databases">
        <authorList>
            <person name="Meier V. D."/>
        </authorList>
    </citation>
    <scope>NUCLEOTIDE SEQUENCE</scope>
    <source>
        <strain evidence="2">AVDCRST_MAG29</strain>
    </source>
</reference>
<protein>
    <submittedName>
        <fullName evidence="2">Uncharacterized protein</fullName>
    </submittedName>
</protein>
<feature type="region of interest" description="Disordered" evidence="1">
    <location>
        <begin position="156"/>
        <end position="177"/>
    </location>
</feature>
<gene>
    <name evidence="2" type="ORF">AVDCRST_MAG29-796</name>
</gene>
<dbReference type="EMBL" id="CADCUG010000044">
    <property type="protein sequence ID" value="CAA9326790.1"/>
    <property type="molecule type" value="Genomic_DNA"/>
</dbReference>
<organism evidence="2">
    <name type="scientific">uncultured Nocardioidaceae bacterium</name>
    <dbReference type="NCBI Taxonomy" id="253824"/>
    <lineage>
        <taxon>Bacteria</taxon>
        <taxon>Bacillati</taxon>
        <taxon>Actinomycetota</taxon>
        <taxon>Actinomycetes</taxon>
        <taxon>Propionibacteriales</taxon>
        <taxon>Nocardioidaceae</taxon>
        <taxon>environmental samples</taxon>
    </lineage>
</organism>
<sequence length="177" mass="18377">MTTRGSLLWITAECPAPPMRRTATAVRMPRWAVGTRVTPSTGQSFSCASGSSSTARSNGATRMRVRPGTRTPAFAAIAVALLPTREVSKRPCGNSVSRTRSRSAGSSTCAPWRSISRRNRSATGSSTISTLSFVHSTELSNALLVTSLAAARGRSAVASTSTGTLPGPTPIAGLPEE</sequence>
<evidence type="ECO:0000256" key="1">
    <source>
        <dbReference type="SAM" id="MobiDB-lite"/>
    </source>
</evidence>
<feature type="compositionally biased region" description="Low complexity" evidence="1">
    <location>
        <begin position="40"/>
        <end position="60"/>
    </location>
</feature>
<feature type="region of interest" description="Disordered" evidence="1">
    <location>
        <begin position="89"/>
        <end position="126"/>
    </location>
</feature>
<proteinExistence type="predicted"/>
<feature type="compositionally biased region" description="Low complexity" evidence="1">
    <location>
        <begin position="95"/>
        <end position="107"/>
    </location>
</feature>
<evidence type="ECO:0000313" key="2">
    <source>
        <dbReference type="EMBL" id="CAA9326790.1"/>
    </source>
</evidence>
<accession>A0A6J4LAB6</accession>
<feature type="region of interest" description="Disordered" evidence="1">
    <location>
        <begin position="37"/>
        <end position="60"/>
    </location>
</feature>
<dbReference type="AlphaFoldDB" id="A0A6J4LAB6"/>
<name>A0A6J4LAB6_9ACTN</name>